<organism evidence="1 2">
    <name type="scientific">Schizophyllum amplum</name>
    <dbReference type="NCBI Taxonomy" id="97359"/>
    <lineage>
        <taxon>Eukaryota</taxon>
        <taxon>Fungi</taxon>
        <taxon>Dikarya</taxon>
        <taxon>Basidiomycota</taxon>
        <taxon>Agaricomycotina</taxon>
        <taxon>Agaricomycetes</taxon>
        <taxon>Agaricomycetidae</taxon>
        <taxon>Agaricales</taxon>
        <taxon>Schizophyllaceae</taxon>
        <taxon>Schizophyllum</taxon>
    </lineage>
</organism>
<dbReference type="EMBL" id="VDMD01000104">
    <property type="protein sequence ID" value="TRM55689.1"/>
    <property type="molecule type" value="Genomic_DNA"/>
</dbReference>
<reference evidence="1 2" key="1">
    <citation type="journal article" date="2019" name="New Phytol.">
        <title>Comparative genomics reveals unique wood-decay strategies and fruiting body development in the Schizophyllaceae.</title>
        <authorList>
            <person name="Almasi E."/>
            <person name="Sahu N."/>
            <person name="Krizsan K."/>
            <person name="Balint B."/>
            <person name="Kovacs G.M."/>
            <person name="Kiss B."/>
            <person name="Cseklye J."/>
            <person name="Drula E."/>
            <person name="Henrissat B."/>
            <person name="Nagy I."/>
            <person name="Chovatia M."/>
            <person name="Adam C."/>
            <person name="LaButti K."/>
            <person name="Lipzen A."/>
            <person name="Riley R."/>
            <person name="Grigoriev I.V."/>
            <person name="Nagy L.G."/>
        </authorList>
    </citation>
    <scope>NUCLEOTIDE SEQUENCE [LARGE SCALE GENOMIC DNA]</scope>
    <source>
        <strain evidence="1 2">NL-1724</strain>
    </source>
</reference>
<accession>A0A550BT22</accession>
<keyword evidence="2" id="KW-1185">Reference proteome</keyword>
<sequence>MMSVPVLMTVMAAWRVLRTLCFGPLLRLAQPAVRVEQLLVVLAFSCSSALFHFLQHGLLLRVYGRVLHRGTGIQEEIVCEGRKVSQGA</sequence>
<evidence type="ECO:0000313" key="2">
    <source>
        <dbReference type="Proteomes" id="UP000320762"/>
    </source>
</evidence>
<dbReference type="Proteomes" id="UP000320762">
    <property type="component" value="Unassembled WGS sequence"/>
</dbReference>
<dbReference type="AlphaFoldDB" id="A0A550BT22"/>
<gene>
    <name evidence="1" type="ORF">BD626DRAFT_523470</name>
</gene>
<protein>
    <submittedName>
        <fullName evidence="1">Uncharacterized protein</fullName>
    </submittedName>
</protein>
<name>A0A550BT22_9AGAR</name>
<comment type="caution">
    <text evidence="1">The sequence shown here is derived from an EMBL/GenBank/DDBJ whole genome shotgun (WGS) entry which is preliminary data.</text>
</comment>
<evidence type="ECO:0000313" key="1">
    <source>
        <dbReference type="EMBL" id="TRM55689.1"/>
    </source>
</evidence>
<proteinExistence type="predicted"/>